<dbReference type="Proteomes" id="UP000575083">
    <property type="component" value="Unassembled WGS sequence"/>
</dbReference>
<comment type="caution">
    <text evidence="1">The sequence shown here is derived from an EMBL/GenBank/DDBJ whole genome shotgun (WGS) entry which is preliminary data.</text>
</comment>
<accession>A0A7X0UAU6</accession>
<organism evidence="1 2">
    <name type="scientific">Acidovorax soli</name>
    <dbReference type="NCBI Taxonomy" id="592050"/>
    <lineage>
        <taxon>Bacteria</taxon>
        <taxon>Pseudomonadati</taxon>
        <taxon>Pseudomonadota</taxon>
        <taxon>Betaproteobacteria</taxon>
        <taxon>Burkholderiales</taxon>
        <taxon>Comamonadaceae</taxon>
        <taxon>Acidovorax</taxon>
    </lineage>
</organism>
<dbReference type="PROSITE" id="PS51318">
    <property type="entry name" value="TAT"/>
    <property type="match status" value="1"/>
</dbReference>
<proteinExistence type="predicted"/>
<dbReference type="RefSeq" id="WP_184860853.1">
    <property type="nucleotide sequence ID" value="NZ_JACHLK010000009.1"/>
</dbReference>
<name>A0A7X0UAU6_9BURK</name>
<sequence>MTSLPQPAPFLRDILAVSAAQPTQPAGWRRRSVLASAGMLLGAAATWTPPARAATSWERTGATVDAQRLVRWAVASADHQGMPFAVIDKPAATIHVFGPGGDHAGSAPVLLGSALGDHSAPGIGQKPLSQVRPHERTTPAGRFVSEPGSNLQGHDIVWIDYEAAVSLHRVRGAPAERRVQRLASPVLAERRISNGCVNAPTAFYNRHIAPWLGREAGVVYVLPDSEPFAAFFPAADAAYPLARLPS</sequence>
<evidence type="ECO:0000313" key="2">
    <source>
        <dbReference type="Proteomes" id="UP000575083"/>
    </source>
</evidence>
<dbReference type="AlphaFoldDB" id="A0A7X0UAU6"/>
<protein>
    <recommendedName>
        <fullName evidence="3">L,D-transpeptidase catalytic domain</fullName>
    </recommendedName>
</protein>
<evidence type="ECO:0008006" key="3">
    <source>
        <dbReference type="Google" id="ProtNLM"/>
    </source>
</evidence>
<dbReference type="EMBL" id="JACHLK010000009">
    <property type="protein sequence ID" value="MBB6561631.1"/>
    <property type="molecule type" value="Genomic_DNA"/>
</dbReference>
<reference evidence="1 2" key="1">
    <citation type="submission" date="2020-08" db="EMBL/GenBank/DDBJ databases">
        <title>Functional genomics of gut bacteria from endangered species of beetles.</title>
        <authorList>
            <person name="Carlos-Shanley C."/>
        </authorList>
    </citation>
    <scope>NUCLEOTIDE SEQUENCE [LARGE SCALE GENOMIC DNA]</scope>
    <source>
        <strain evidence="1 2">S00198</strain>
    </source>
</reference>
<dbReference type="InterPro" id="IPR006311">
    <property type="entry name" value="TAT_signal"/>
</dbReference>
<gene>
    <name evidence="1" type="ORF">HNP48_004325</name>
</gene>
<evidence type="ECO:0000313" key="1">
    <source>
        <dbReference type="EMBL" id="MBB6561631.1"/>
    </source>
</evidence>
<keyword evidence="2" id="KW-1185">Reference proteome</keyword>